<evidence type="ECO:0000256" key="1">
    <source>
        <dbReference type="SAM" id="MobiDB-lite"/>
    </source>
</evidence>
<feature type="region of interest" description="Disordered" evidence="1">
    <location>
        <begin position="133"/>
        <end position="180"/>
    </location>
</feature>
<sequence>MSKSKGKGLAKSSKSESAKLPDIPKLIPEHLVVPYEGLGQSSSSNRFLVLGNPSQPISQPRVRPSSTRPPSSALSLASQYSKPTYSALASLPPSQSPDPYAIIETLSPAQSPIRLPAQTKEELQDLCRQMQLEVSRISGQGSNEPSPASSHSSSTSQVPPGDPLLQDSQDPYSVNLADNF</sequence>
<evidence type="ECO:0000313" key="3">
    <source>
        <dbReference type="Proteomes" id="UP000516437"/>
    </source>
</evidence>
<feature type="compositionally biased region" description="Polar residues" evidence="1">
    <location>
        <begin position="43"/>
        <end position="57"/>
    </location>
</feature>
<comment type="caution">
    <text evidence="2">The sequence shown here is derived from an EMBL/GenBank/DDBJ whole genome shotgun (WGS) entry which is preliminary data.</text>
</comment>
<gene>
    <name evidence="2" type="ORF">CJ030_MR5G017207</name>
</gene>
<dbReference type="AlphaFoldDB" id="A0A6A1VMB6"/>
<reference evidence="2 3" key="1">
    <citation type="journal article" date="2019" name="Plant Biotechnol. J.">
        <title>The red bayberry genome and genetic basis of sex determination.</title>
        <authorList>
            <person name="Jia H.M."/>
            <person name="Jia H.J."/>
            <person name="Cai Q.L."/>
            <person name="Wang Y."/>
            <person name="Zhao H.B."/>
            <person name="Yang W.F."/>
            <person name="Wang G.Y."/>
            <person name="Li Y.H."/>
            <person name="Zhan D.L."/>
            <person name="Shen Y.T."/>
            <person name="Niu Q.F."/>
            <person name="Chang L."/>
            <person name="Qiu J."/>
            <person name="Zhao L."/>
            <person name="Xie H.B."/>
            <person name="Fu W.Y."/>
            <person name="Jin J."/>
            <person name="Li X.W."/>
            <person name="Jiao Y."/>
            <person name="Zhou C.C."/>
            <person name="Tu T."/>
            <person name="Chai C.Y."/>
            <person name="Gao J.L."/>
            <person name="Fan L.J."/>
            <person name="van de Weg E."/>
            <person name="Wang J.Y."/>
            <person name="Gao Z.S."/>
        </authorList>
    </citation>
    <scope>NUCLEOTIDE SEQUENCE [LARGE SCALE GENOMIC DNA]</scope>
    <source>
        <tissue evidence="2">Leaves</tissue>
    </source>
</reference>
<dbReference type="EMBL" id="RXIC02000023">
    <property type="protein sequence ID" value="KAB1213944.1"/>
    <property type="molecule type" value="Genomic_DNA"/>
</dbReference>
<protein>
    <submittedName>
        <fullName evidence="2">Uncharacterized protein</fullName>
    </submittedName>
</protein>
<dbReference type="Proteomes" id="UP000516437">
    <property type="component" value="Chromosome 5"/>
</dbReference>
<feature type="region of interest" description="Disordered" evidence="1">
    <location>
        <begin position="1"/>
        <end position="23"/>
    </location>
</feature>
<organism evidence="2 3">
    <name type="scientific">Morella rubra</name>
    <name type="common">Chinese bayberry</name>
    <dbReference type="NCBI Taxonomy" id="262757"/>
    <lineage>
        <taxon>Eukaryota</taxon>
        <taxon>Viridiplantae</taxon>
        <taxon>Streptophyta</taxon>
        <taxon>Embryophyta</taxon>
        <taxon>Tracheophyta</taxon>
        <taxon>Spermatophyta</taxon>
        <taxon>Magnoliopsida</taxon>
        <taxon>eudicotyledons</taxon>
        <taxon>Gunneridae</taxon>
        <taxon>Pentapetalae</taxon>
        <taxon>rosids</taxon>
        <taxon>fabids</taxon>
        <taxon>Fagales</taxon>
        <taxon>Myricaceae</taxon>
        <taxon>Morella</taxon>
    </lineage>
</organism>
<proteinExistence type="predicted"/>
<feature type="region of interest" description="Disordered" evidence="1">
    <location>
        <begin position="43"/>
        <end position="79"/>
    </location>
</feature>
<accession>A0A6A1VMB6</accession>
<feature type="compositionally biased region" description="Polar residues" evidence="1">
    <location>
        <begin position="166"/>
        <end position="180"/>
    </location>
</feature>
<name>A0A6A1VMB6_9ROSI</name>
<keyword evidence="3" id="KW-1185">Reference proteome</keyword>
<evidence type="ECO:0000313" key="2">
    <source>
        <dbReference type="EMBL" id="KAB1213944.1"/>
    </source>
</evidence>
<feature type="compositionally biased region" description="Low complexity" evidence="1">
    <location>
        <begin position="142"/>
        <end position="159"/>
    </location>
</feature>
<feature type="compositionally biased region" description="Low complexity" evidence="1">
    <location>
        <begin position="58"/>
        <end position="79"/>
    </location>
</feature>